<dbReference type="EMBL" id="JAODUP010000756">
    <property type="protein sequence ID" value="KAK2144450.1"/>
    <property type="molecule type" value="Genomic_DNA"/>
</dbReference>
<feature type="compositionally biased region" description="Polar residues" evidence="1">
    <location>
        <begin position="745"/>
        <end position="764"/>
    </location>
</feature>
<feature type="region of interest" description="Disordered" evidence="1">
    <location>
        <begin position="490"/>
        <end position="621"/>
    </location>
</feature>
<feature type="compositionally biased region" description="Basic and acidic residues" evidence="1">
    <location>
        <begin position="357"/>
        <end position="379"/>
    </location>
</feature>
<accession>A0AAD9J1X2</accession>
<feature type="region of interest" description="Disordered" evidence="1">
    <location>
        <begin position="348"/>
        <end position="379"/>
    </location>
</feature>
<feature type="compositionally biased region" description="Basic and acidic residues" evidence="1">
    <location>
        <begin position="9"/>
        <end position="24"/>
    </location>
</feature>
<feature type="compositionally biased region" description="Basic and acidic residues" evidence="1">
    <location>
        <begin position="46"/>
        <end position="61"/>
    </location>
</feature>
<evidence type="ECO:0000256" key="1">
    <source>
        <dbReference type="SAM" id="MobiDB-lite"/>
    </source>
</evidence>
<organism evidence="2 3">
    <name type="scientific">Paralvinella palmiformis</name>
    <dbReference type="NCBI Taxonomy" id="53620"/>
    <lineage>
        <taxon>Eukaryota</taxon>
        <taxon>Metazoa</taxon>
        <taxon>Spiralia</taxon>
        <taxon>Lophotrochozoa</taxon>
        <taxon>Annelida</taxon>
        <taxon>Polychaeta</taxon>
        <taxon>Sedentaria</taxon>
        <taxon>Canalipalpata</taxon>
        <taxon>Terebellida</taxon>
        <taxon>Terebelliformia</taxon>
        <taxon>Alvinellidae</taxon>
        <taxon>Paralvinella</taxon>
    </lineage>
</organism>
<sequence length="889" mass="99850">MGKKNKDKHSKDGKDTKENKDKENVNTSGGIRKFFARISRKRNKDKKNTTDISTNKHEEKSPANTSDLNDPANKNVAVIPQIRRRRACSTERCKSDVARRSSFDIHLRNAQSDEDLNTVRYNDTKRRPKDSLLKGNEYNSCENSTPQPQNASINLAHRRNGSALCRPLLSTTSSPLRTFPRFTSLPSSPTHCENKWPNAPRRPYASDPPSPSHKAHYPDPSMPEKSTTHIGMNKDELKERRRKRQKYHFEKGSVDHARTLDEHLPLRPAKELPETSIRAVGHPLSLESLLENHRKATTFGDAKSAMTRLQADTESQARLLSFDSEVQHLANGHSNVFHIDHVESVSLQSSSSTSTLERQRSARKRLENEDRKSQSVEEKEVAPTIHYHLMIQNCDGMNIYVNNPSGDTFSPSAIQVDEEGLLKQLSWCQSSAAPKCSTSNGNYYQRATGTESSFLASVKTDDRHDNDKCLEKHIPKGRCADRACSKELVENTSTADSKSKEMADSTSTFSWHHNKDFRSGEVKPVHGQKTMPAATQTSPESVTSSARNNQNDQENTQRTNSSPCKKGDSHSRNLTAGGVRPVAHVSPRRRAEPTTHLQQTVQRSVAQQQPHQQQQQPHQYFTQSQNTVLNHDNLSTRDTTQWSQLETSRLTSFVGHLSGSISSLTTEALLEADANGDLSASDLDSTLNEESYSSSESAVSVVEVVSSYNIGRSRVEEYDQRLRLHSPEQQRRNGLIRSRLASSPERPSSYAQTAGTYSMSQNPSIRRIQSMREGRTADGGWTAPDRYGDISQELARVPGVLIVSNRRDRLMVYLSRDRPNVEGVVRFMVAHNVHQSLYDCQIMPYRIQNRPTITPGDLLVHSRGADFLLNAAEFADEIWRFAAGRVFGI</sequence>
<name>A0AAD9J1X2_9ANNE</name>
<feature type="compositionally biased region" description="Polar residues" evidence="1">
    <location>
        <begin position="137"/>
        <end position="151"/>
    </location>
</feature>
<feature type="compositionally biased region" description="Basic residues" evidence="1">
    <location>
        <begin position="34"/>
        <end position="45"/>
    </location>
</feature>
<evidence type="ECO:0000313" key="3">
    <source>
        <dbReference type="Proteomes" id="UP001208570"/>
    </source>
</evidence>
<feature type="compositionally biased region" description="Polar residues" evidence="1">
    <location>
        <begin position="533"/>
        <end position="563"/>
    </location>
</feature>
<dbReference type="Proteomes" id="UP001208570">
    <property type="component" value="Unassembled WGS sequence"/>
</dbReference>
<gene>
    <name evidence="2" type="ORF">LSH36_756g02039</name>
</gene>
<proteinExistence type="predicted"/>
<protein>
    <submittedName>
        <fullName evidence="2">Uncharacterized protein</fullName>
    </submittedName>
</protein>
<feature type="compositionally biased region" description="Low complexity" evidence="1">
    <location>
        <begin position="598"/>
        <end position="619"/>
    </location>
</feature>
<feature type="compositionally biased region" description="Basic and acidic residues" evidence="1">
    <location>
        <begin position="721"/>
        <end position="731"/>
    </location>
</feature>
<feature type="region of interest" description="Disordered" evidence="1">
    <location>
        <begin position="176"/>
        <end position="235"/>
    </location>
</feature>
<evidence type="ECO:0000313" key="2">
    <source>
        <dbReference type="EMBL" id="KAK2144450.1"/>
    </source>
</evidence>
<comment type="caution">
    <text evidence="2">The sequence shown here is derived from an EMBL/GenBank/DDBJ whole genome shotgun (WGS) entry which is preliminary data.</text>
</comment>
<feature type="region of interest" description="Disordered" evidence="1">
    <location>
        <begin position="118"/>
        <end position="151"/>
    </location>
</feature>
<feature type="compositionally biased region" description="Basic and acidic residues" evidence="1">
    <location>
        <begin position="513"/>
        <end position="524"/>
    </location>
</feature>
<dbReference type="AlphaFoldDB" id="A0AAD9J1X2"/>
<keyword evidence="3" id="KW-1185">Reference proteome</keyword>
<feature type="region of interest" description="Disordered" evidence="1">
    <location>
        <begin position="721"/>
        <end position="765"/>
    </location>
</feature>
<reference evidence="2" key="1">
    <citation type="journal article" date="2023" name="Mol. Biol. Evol.">
        <title>Third-Generation Sequencing Reveals the Adaptive Role of the Epigenome in Three Deep-Sea Polychaetes.</title>
        <authorList>
            <person name="Perez M."/>
            <person name="Aroh O."/>
            <person name="Sun Y."/>
            <person name="Lan Y."/>
            <person name="Juniper S.K."/>
            <person name="Young C.R."/>
            <person name="Angers B."/>
            <person name="Qian P.Y."/>
        </authorList>
    </citation>
    <scope>NUCLEOTIDE SEQUENCE</scope>
    <source>
        <strain evidence="2">P08H-3</strain>
    </source>
</reference>
<feature type="region of interest" description="Disordered" evidence="1">
    <location>
        <begin position="1"/>
        <end position="77"/>
    </location>
</feature>
<feature type="compositionally biased region" description="Basic and acidic residues" evidence="1">
    <location>
        <begin position="122"/>
        <end position="132"/>
    </location>
</feature>